<accession>A0A1M7MGJ6</accession>
<dbReference type="OrthoDB" id="6293260at2"/>
<name>A0A1M7MGJ6_9HYPH</name>
<keyword evidence="3" id="KW-1185">Reference proteome</keyword>
<dbReference type="PROSITE" id="PS51186">
    <property type="entry name" value="GNAT"/>
    <property type="match status" value="1"/>
</dbReference>
<gene>
    <name evidence="2" type="ORF">SAMN05444272_3399</name>
</gene>
<dbReference type="InterPro" id="IPR051531">
    <property type="entry name" value="N-acetyltransferase"/>
</dbReference>
<dbReference type="GO" id="GO:0016747">
    <property type="term" value="F:acyltransferase activity, transferring groups other than amino-acyl groups"/>
    <property type="evidence" value="ECO:0007669"/>
    <property type="project" value="InterPro"/>
</dbReference>
<dbReference type="InterPro" id="IPR000182">
    <property type="entry name" value="GNAT_dom"/>
</dbReference>
<dbReference type="Pfam" id="PF13302">
    <property type="entry name" value="Acetyltransf_3"/>
    <property type="match status" value="1"/>
</dbReference>
<dbReference type="PANTHER" id="PTHR43792">
    <property type="entry name" value="GNAT FAMILY, PUTATIVE (AFU_ORTHOLOGUE AFUA_3G00765)-RELATED-RELATED"/>
    <property type="match status" value="1"/>
</dbReference>
<dbReference type="SUPFAM" id="SSF55729">
    <property type="entry name" value="Acyl-CoA N-acyltransferases (Nat)"/>
    <property type="match status" value="1"/>
</dbReference>
<dbReference type="PANTHER" id="PTHR43792:SF1">
    <property type="entry name" value="N-ACETYLTRANSFERASE DOMAIN-CONTAINING PROTEIN"/>
    <property type="match status" value="1"/>
</dbReference>
<dbReference type="STRING" id="735517.SAMN05444272_3399"/>
<dbReference type="RefSeq" id="WP_073014533.1">
    <property type="nucleotide sequence ID" value="NZ_FRBW01000004.1"/>
</dbReference>
<dbReference type="EMBL" id="FRBW01000004">
    <property type="protein sequence ID" value="SHM89975.1"/>
    <property type="molecule type" value="Genomic_DNA"/>
</dbReference>
<evidence type="ECO:0000313" key="2">
    <source>
        <dbReference type="EMBL" id="SHM89975.1"/>
    </source>
</evidence>
<reference evidence="2 3" key="1">
    <citation type="submission" date="2016-11" db="EMBL/GenBank/DDBJ databases">
        <authorList>
            <person name="Jaros S."/>
            <person name="Januszkiewicz K."/>
            <person name="Wedrychowicz H."/>
        </authorList>
    </citation>
    <scope>NUCLEOTIDE SEQUENCE [LARGE SCALE GENOMIC DNA]</scope>
    <source>
        <strain evidence="2 3">DSM 22153</strain>
    </source>
</reference>
<protein>
    <submittedName>
        <fullName evidence="2">Protein N-acetyltransferase, RimJ/RimL family</fullName>
    </submittedName>
</protein>
<dbReference type="AlphaFoldDB" id="A0A1M7MGJ6"/>
<proteinExistence type="predicted"/>
<organism evidence="2 3">
    <name type="scientific">Roseibium suaedae</name>
    <dbReference type="NCBI Taxonomy" id="735517"/>
    <lineage>
        <taxon>Bacteria</taxon>
        <taxon>Pseudomonadati</taxon>
        <taxon>Pseudomonadota</taxon>
        <taxon>Alphaproteobacteria</taxon>
        <taxon>Hyphomicrobiales</taxon>
        <taxon>Stappiaceae</taxon>
        <taxon>Roseibium</taxon>
    </lineage>
</organism>
<dbReference type="Gene3D" id="3.40.630.30">
    <property type="match status" value="1"/>
</dbReference>
<dbReference type="InterPro" id="IPR016181">
    <property type="entry name" value="Acyl_CoA_acyltransferase"/>
</dbReference>
<evidence type="ECO:0000259" key="1">
    <source>
        <dbReference type="PROSITE" id="PS51186"/>
    </source>
</evidence>
<sequence length="188" mass="20878">MTSSALAKLPLPEPTGRLRLRLPKLKDARFYLALLNEPDYIRFITDTKVRTIRTAEAFIKVRSLPRFEKYGTGLWVVERLDTGEPIGICGLIVREELDCPDLGYAFLAAQHGKGYAREAAGAAIAFAREIMKLDRLCAIIDPDNERSAKLLTDLGFIRDGQRRLESIGSVSDYFEKPLSACACGEAGQ</sequence>
<dbReference type="Proteomes" id="UP000186002">
    <property type="component" value="Unassembled WGS sequence"/>
</dbReference>
<keyword evidence="2" id="KW-0808">Transferase</keyword>
<evidence type="ECO:0000313" key="3">
    <source>
        <dbReference type="Proteomes" id="UP000186002"/>
    </source>
</evidence>
<feature type="domain" description="N-acetyltransferase" evidence="1">
    <location>
        <begin position="18"/>
        <end position="179"/>
    </location>
</feature>